<feature type="compositionally biased region" description="Polar residues" evidence="1">
    <location>
        <begin position="1949"/>
        <end position="1971"/>
    </location>
</feature>
<feature type="compositionally biased region" description="Polar residues" evidence="1">
    <location>
        <begin position="2316"/>
        <end position="2331"/>
    </location>
</feature>
<feature type="region of interest" description="Disordered" evidence="1">
    <location>
        <begin position="1157"/>
        <end position="1189"/>
    </location>
</feature>
<dbReference type="InterPro" id="IPR009240">
    <property type="entry name" value="APC_15aa_rpt"/>
</dbReference>
<feature type="region of interest" description="Disordered" evidence="1">
    <location>
        <begin position="898"/>
        <end position="940"/>
    </location>
</feature>
<reference evidence="2 3" key="1">
    <citation type="submission" date="2017-12" db="EMBL/GenBank/DDBJ databases">
        <title>Hemimetabolous genomes reveal molecular basis of termite eusociality.</title>
        <authorList>
            <person name="Harrison M.C."/>
            <person name="Jongepier E."/>
            <person name="Robertson H.M."/>
            <person name="Arning N."/>
            <person name="Bitard-Feildel T."/>
            <person name="Chao H."/>
            <person name="Childers C.P."/>
            <person name="Dinh H."/>
            <person name="Doddapaneni H."/>
            <person name="Dugan S."/>
            <person name="Gowin J."/>
            <person name="Greiner C."/>
            <person name="Han Y."/>
            <person name="Hu H."/>
            <person name="Hughes D.S.T."/>
            <person name="Huylmans A.-K."/>
            <person name="Kemena C."/>
            <person name="Kremer L.P.M."/>
            <person name="Lee S.L."/>
            <person name="Lopez-Ezquerra A."/>
            <person name="Mallet L."/>
            <person name="Monroy-Kuhn J.M."/>
            <person name="Moser A."/>
            <person name="Murali S.C."/>
            <person name="Muzny D.M."/>
            <person name="Otani S."/>
            <person name="Piulachs M.-D."/>
            <person name="Poelchau M."/>
            <person name="Qu J."/>
            <person name="Schaub F."/>
            <person name="Wada-Katsumata A."/>
            <person name="Worley K.C."/>
            <person name="Xie Q."/>
            <person name="Ylla G."/>
            <person name="Poulsen M."/>
            <person name="Gibbs R.A."/>
            <person name="Schal C."/>
            <person name="Richards S."/>
            <person name="Belles X."/>
            <person name="Korb J."/>
            <person name="Bornberg-Bauer E."/>
        </authorList>
    </citation>
    <scope>NUCLEOTIDE SEQUENCE [LARGE SCALE GENOMIC DNA]</scope>
    <source>
        <tissue evidence="2">Whole body</tissue>
    </source>
</reference>
<dbReference type="GO" id="GO:0007026">
    <property type="term" value="P:negative regulation of microtubule depolymerization"/>
    <property type="evidence" value="ECO:0007669"/>
    <property type="project" value="TreeGrafter"/>
</dbReference>
<proteinExistence type="predicted"/>
<feature type="region of interest" description="Disordered" evidence="1">
    <location>
        <begin position="1532"/>
        <end position="1562"/>
    </location>
</feature>
<feature type="region of interest" description="Disordered" evidence="1">
    <location>
        <begin position="21"/>
        <end position="45"/>
    </location>
</feature>
<dbReference type="GO" id="GO:0090090">
    <property type="term" value="P:negative regulation of canonical Wnt signaling pathway"/>
    <property type="evidence" value="ECO:0007669"/>
    <property type="project" value="TreeGrafter"/>
</dbReference>
<feature type="compositionally biased region" description="Basic and acidic residues" evidence="1">
    <location>
        <begin position="301"/>
        <end position="321"/>
    </location>
</feature>
<dbReference type="GO" id="GO:0008013">
    <property type="term" value="F:beta-catenin binding"/>
    <property type="evidence" value="ECO:0007669"/>
    <property type="project" value="InterPro"/>
</dbReference>
<feature type="compositionally biased region" description="Basic and acidic residues" evidence="1">
    <location>
        <begin position="2445"/>
        <end position="2472"/>
    </location>
</feature>
<feature type="compositionally biased region" description="Polar residues" evidence="1">
    <location>
        <begin position="76"/>
        <end position="87"/>
    </location>
</feature>
<dbReference type="Proteomes" id="UP000235965">
    <property type="component" value="Unassembled WGS sequence"/>
</dbReference>
<feature type="compositionally biased region" description="Basic and acidic residues" evidence="1">
    <location>
        <begin position="88"/>
        <end position="107"/>
    </location>
</feature>
<feature type="compositionally biased region" description="Low complexity" evidence="1">
    <location>
        <begin position="2602"/>
        <end position="2611"/>
    </location>
</feature>
<dbReference type="InterPro" id="IPR026818">
    <property type="entry name" value="Apc_fam"/>
</dbReference>
<feature type="compositionally biased region" description="Basic and acidic residues" evidence="1">
    <location>
        <begin position="21"/>
        <end position="34"/>
    </location>
</feature>
<dbReference type="EMBL" id="NEVH01020866">
    <property type="protein sequence ID" value="PNF20851.1"/>
    <property type="molecule type" value="Genomic_DNA"/>
</dbReference>
<feature type="compositionally biased region" description="Basic residues" evidence="1">
    <location>
        <begin position="1974"/>
        <end position="1986"/>
    </location>
</feature>
<sequence>MSGGENSDRKFLRRYCNSMKESRDALPLDVRNEENPQQSVSQHSHELYQHARLGQISETNVSGPSENQMNAITLSKDSHVGPQQSSRENQHSAKTADKREEDCHNDRVGGTIHLDPSLTKQPKNLFCDSMRSSNQRASFGPLVAGSYGKSSNKPQYHHSTQQQNCIALSSYTAVRPKYSDFPYDDDTEAQELPVDYSLKYVEDNPQPRDMEVAATESNHMKIEGDQEGDAAEAYQSSRNGVRGKQNQNDLGCGYPYRHQGSIHVSKNMKMNVVYGDYAETDLDQPTDYSLKYAEENDETEFEKNHEMSSEQERDYYDGNDPIHEDTLKTYCTEGTPYETPYNFSTATSMSDLHCEPPMPHSEDGGGKKQPEQYTRHGSVEGNVTKSVDENETSISEDVSNFDKDFTEKGPQMKALPPAPRQPLKRLQSGLSSGLLSPEKPVQYCEEGTPGCFSRVSSLSSLSSVPAIVDSALEVSIAAHTDHTVSEPDQKLRDADIAKGDACSLAEESDKGAVKREVNSSTDVGDEAGGRTEDMKEEQQRGDREGKVVTFGGADHYAEETPLMFSRCSSLGSLSSIEQHSIHDDRSSVISDFSRRTSGIVSPSELPDSPTQTVPASPRHTKAPVEFPSRTMEEGTQPVPANRHQVAGHSGAVKGSVFEDNVVAFKEEDTPVEFSRATSLSSLTIDDEPKISNDAMLKEVVGRPSSHARSSNFPAGIHHVVRLELVGTEREDGMEKQDVEKEKRGELADCCELAPVSEGEEENDEDMLAACINVGMQNSRLRQCQYSCQNTSKTAPVRPTNVSRFQASPVQSPGLRSGRPSGIPVKTTANSSSRQAKVMQLKQQEGATGTVVKPLNYMVVPGGACEDAVQTYCTEGTPANISHAGSHSDLSVLSLVGDGDETEAQKEEARLEGVNEVEEPDGEVERPELSDDSSNFSGDNDNILAECIQSGMPKARQAIRRIVAQPASVSNSSSSELPSQPQKKIPTVVPGVTVSVLPTHHPVATTYKPPSHHLCGLSHSSPHSTNKKPSVLPCSPRPKAADQRKLAAQDETGKSQNLRTPKSKFSGTLQGSNVLPHCLPARDEVETYATEGSPSTFSIRSSLSDLTVNSSDGCAASLQRSPYQHPLPGETARDIPIGFNAEDTSLEVSLAASLSPLRVTEEDDDVQPSTSAHQNTGTSQSSGLHAPITCSLDPGPRSCVSPLNRSVDSATADATAHLMVASDGSWADHSDKHDDSASSKLLNKTSSVSEDIVTVLSRNGSLSSLSVDSFGSVEPTPSEQALLEQCISSGMPKSKSEIGCGKARLPLPVSTKKMVGASVCKIPLATDHRILGDGERQGPVIPSVPVQKLELKPVVRTHSESSTDAMRTIESGMACLYVQDVPTDTCSYDIRHVPKNGLDPSAAFNLKKSAADVYESIAAIEGVQDLQDHLKNTSDLPENMGVTEEDSSCVSSHGTLSAHAGDKKDALEDPVECHLHLQYEDDKNDENVFRRPAVPEECQCRPDMKLEICKKSSCISSLGNKTISPRENVSDIKSQFSSGESSSTGVGTDEKVEDCQGKGQRDPDAMVASLDRFTEETVQQTQDVHLQKDKNKDSSIMKQSLIGSDTWNEDTSPNDISFPSMSLSAPLVASFRSDNHEDGAITLPELAEECDISKTSEEQQGSSLTDTHMIQAEAGRLAEAVQTEGQNFLYASSEEMKHSLTSLNSIDLDAIKPPSMMGSLVSLTASLSGQLDNVESGETREHCNSSSLPPHQPRSNGTRLECRHSRKRSLPAGMMVRRALGNSNHSASIENLQDNTSVSSSCNSHLDNIKPPSAMEELIDIVDMENSMISVASITSEVADTSAKEHSTSEQLPGNSDGIFELLKPAASVMAEVCAAAMCASVRTNSASDCLDNINPPSAFSEFGDLADPQSTAEPGTETICSDTEMCTEEPGYAHSMDKLDEVDAPDLPSDTSMKTTPLPSADQYMTSSAESTPKKHRQLTPKQKRQMVKERYRTYTITGEDGQEEEIHSKKGDDAKLLSSQPEISLQVGEADSVKGPLLEEERSQNKTTPKHRRLEDRQRFQTRVLDKSASVDTSEREQEGCGKADGDPCQEEHPPESINTDTMKERRSRIKTLKQKRAEAKERFQTRTLSEEIKPQPETNISNYNAGSISVVNCSDAGFVEAPLNVTPEEIESLLERDANIVITTLNDSRRCNSESSELPSSDEMLLECETLSLISIESESDQNSNICRVGRRRGSDLIGREPSVSEEPGMSNTGASEERVNEVVEADVKCMESVDNDGEESQGEQDNNADDLPKTRGPRIVKPEERLKLDENAESNCTDDGTPQNNSPKSIRGRRKALYSSPAVKRPSVPSSGLPVAGKARSSIPVVSVAASNGRPTRASVVRQTGKGTSQRSVSRTPPSSTERSPRNASPKTSRTGRTQQRNPNNVKLMTSRNSGATCTPGKESDEQVVKDPRFKPPERQGTFTKDEIPKVLLPPSPTKTRIPVPASISTVSAKYESEAKKTCGVTKQSRSVASTTSKIKIHKEKSAPVLTRSLGQSRFTRNYSQEISNSGKGLPTPNQKSVIKAATIPGRNGTTRSPPLSRVGYKRGSIGAQEGMKASLSNQSLQSNDSGRITVKQGGVQPQRSTSNCSLNSVASGGGSGSKKEVTSKIASLWKRVEESKTKQKAAAKDSRVWITAAPDEAVDVGSVVSADVPQAARLVRSSTFEGLPPVSASNDEVDHNARIATASKTTIKMRFSKHDGKRESKDRQISGDFTGFVANQEAPLKPSTVQRQVAEVTGVAIVQPTRKVMATSEPQHLNNSQDEIPTPEVVLRRRQSGSENTDPDLEKPKRLSRLGSFIRIDPPEEVISSGDSRSLPRHPASAIVEPFNYCPPTSMGGSHTVTPVAKRSESYLSLIGNVEELRREQTEVLDEHMPEFNTASIRITTV</sequence>
<feature type="region of interest" description="Disordered" evidence="1">
    <location>
        <begin position="965"/>
        <end position="985"/>
    </location>
</feature>
<feature type="compositionally biased region" description="Basic and acidic residues" evidence="1">
    <location>
        <begin position="360"/>
        <end position="378"/>
    </location>
</feature>
<comment type="caution">
    <text evidence="2">The sequence shown here is derived from an EMBL/GenBank/DDBJ whole genome shotgun (WGS) entry which is preliminary data.</text>
</comment>
<feature type="region of interest" description="Disordered" evidence="1">
    <location>
        <begin position="228"/>
        <end position="250"/>
    </location>
</feature>
<dbReference type="GO" id="GO:0007399">
    <property type="term" value="P:nervous system development"/>
    <property type="evidence" value="ECO:0007669"/>
    <property type="project" value="TreeGrafter"/>
</dbReference>
<feature type="region of interest" description="Disordered" evidence="1">
    <location>
        <begin position="805"/>
        <end position="832"/>
    </location>
</feature>
<dbReference type="InParanoid" id="A0A2J7PWY4"/>
<feature type="compositionally biased region" description="Polar residues" evidence="1">
    <location>
        <begin position="2410"/>
        <end position="2440"/>
    </location>
</feature>
<feature type="compositionally biased region" description="Basic and acidic residues" evidence="1">
    <location>
        <begin position="2074"/>
        <end position="2096"/>
    </location>
</feature>
<organism evidence="2 3">
    <name type="scientific">Cryptotermes secundus</name>
    <dbReference type="NCBI Taxonomy" id="105785"/>
    <lineage>
        <taxon>Eukaryota</taxon>
        <taxon>Metazoa</taxon>
        <taxon>Ecdysozoa</taxon>
        <taxon>Arthropoda</taxon>
        <taxon>Hexapoda</taxon>
        <taxon>Insecta</taxon>
        <taxon>Pterygota</taxon>
        <taxon>Neoptera</taxon>
        <taxon>Polyneoptera</taxon>
        <taxon>Dictyoptera</taxon>
        <taxon>Blattodea</taxon>
        <taxon>Blattoidea</taxon>
        <taxon>Termitoidae</taxon>
        <taxon>Kalotermitidae</taxon>
        <taxon>Cryptotermitinae</taxon>
        <taxon>Cryptotermes</taxon>
    </lineage>
</organism>
<dbReference type="GO" id="GO:0016342">
    <property type="term" value="C:catenin complex"/>
    <property type="evidence" value="ECO:0007669"/>
    <property type="project" value="TreeGrafter"/>
</dbReference>
<dbReference type="InterPro" id="IPR009223">
    <property type="entry name" value="APC_rpt"/>
</dbReference>
<feature type="compositionally biased region" description="Basic and acidic residues" evidence="1">
    <location>
        <begin position="527"/>
        <end position="544"/>
    </location>
</feature>
<feature type="region of interest" description="Disordered" evidence="1">
    <location>
        <begin position="1224"/>
        <end position="1243"/>
    </location>
</feature>
<feature type="compositionally biased region" description="Acidic residues" evidence="1">
    <location>
        <begin position="2276"/>
        <end position="2291"/>
    </location>
</feature>
<feature type="compositionally biased region" description="Low complexity" evidence="1">
    <location>
        <begin position="965"/>
        <end position="981"/>
    </location>
</feature>
<evidence type="ECO:0000256" key="1">
    <source>
        <dbReference type="SAM" id="MobiDB-lite"/>
    </source>
</evidence>
<dbReference type="GO" id="GO:0008017">
    <property type="term" value="F:microtubule binding"/>
    <property type="evidence" value="ECO:0007669"/>
    <property type="project" value="TreeGrafter"/>
</dbReference>
<feature type="compositionally biased region" description="Basic and acidic residues" evidence="1">
    <location>
        <begin position="507"/>
        <end position="517"/>
    </location>
</feature>
<feature type="compositionally biased region" description="Polar residues" evidence="1">
    <location>
        <begin position="1017"/>
        <end position="1027"/>
    </location>
</feature>
<feature type="compositionally biased region" description="Polar residues" evidence="1">
    <location>
        <begin position="234"/>
        <end position="249"/>
    </location>
</feature>
<dbReference type="OrthoDB" id="5918429at2759"/>
<dbReference type="GO" id="GO:0005881">
    <property type="term" value="C:cytoplasmic microtubule"/>
    <property type="evidence" value="ECO:0007669"/>
    <property type="project" value="TreeGrafter"/>
</dbReference>
<feature type="compositionally biased region" description="Low complexity" evidence="1">
    <location>
        <begin position="931"/>
        <end position="940"/>
    </location>
</feature>
<feature type="compositionally biased region" description="Polar residues" evidence="1">
    <location>
        <begin position="2623"/>
        <end position="2638"/>
    </location>
</feature>
<feature type="region of interest" description="Disordered" evidence="1">
    <location>
        <begin position="2276"/>
        <end position="2486"/>
    </location>
</feature>
<feature type="region of interest" description="Disordered" evidence="1">
    <location>
        <begin position="1731"/>
        <end position="1767"/>
    </location>
</feature>
<protein>
    <submittedName>
        <fullName evidence="2">Uncharacterized protein</fullName>
    </submittedName>
</protein>
<feature type="compositionally biased region" description="Basic and acidic residues" evidence="1">
    <location>
        <begin position="1225"/>
        <end position="1236"/>
    </location>
</feature>
<feature type="compositionally biased region" description="Basic and acidic residues" evidence="1">
    <location>
        <begin position="1547"/>
        <end position="1562"/>
    </location>
</feature>
<feature type="region of interest" description="Disordered" evidence="1">
    <location>
        <begin position="296"/>
        <end position="321"/>
    </location>
</feature>
<dbReference type="PANTHER" id="PTHR12607">
    <property type="entry name" value="ADENOMATOUS POLYPOSIS COLI PROTEIN FAMILY"/>
    <property type="match status" value="1"/>
</dbReference>
<feature type="compositionally biased region" description="Polar residues" evidence="1">
    <location>
        <begin position="1053"/>
        <end position="1072"/>
    </location>
</feature>
<feature type="compositionally biased region" description="Basic and acidic residues" evidence="1">
    <location>
        <begin position="2303"/>
        <end position="2313"/>
    </location>
</feature>
<feature type="compositionally biased region" description="Polar residues" evidence="1">
    <location>
        <begin position="1743"/>
        <end position="1757"/>
    </location>
</feature>
<feature type="region of interest" description="Disordered" evidence="1">
    <location>
        <begin position="76"/>
        <end position="117"/>
    </location>
</feature>
<feature type="region of interest" description="Disordered" evidence="1">
    <location>
        <begin position="597"/>
        <end position="622"/>
    </location>
</feature>
<feature type="region of interest" description="Disordered" evidence="1">
    <location>
        <begin position="354"/>
        <end position="394"/>
    </location>
</feature>
<dbReference type="GO" id="GO:0030877">
    <property type="term" value="C:beta-catenin destruction complex"/>
    <property type="evidence" value="ECO:0007669"/>
    <property type="project" value="TreeGrafter"/>
</dbReference>
<evidence type="ECO:0000313" key="3">
    <source>
        <dbReference type="Proteomes" id="UP000235965"/>
    </source>
</evidence>
<dbReference type="Pfam" id="PF05972">
    <property type="entry name" value="APC_15aa"/>
    <property type="match status" value="1"/>
</dbReference>
<feature type="compositionally biased region" description="Polar residues" evidence="1">
    <location>
        <begin position="1166"/>
        <end position="1182"/>
    </location>
</feature>
<dbReference type="GO" id="GO:0016055">
    <property type="term" value="P:Wnt signaling pathway"/>
    <property type="evidence" value="ECO:0007669"/>
    <property type="project" value="InterPro"/>
</dbReference>
<feature type="region of interest" description="Disordered" evidence="1">
    <location>
        <begin position="2238"/>
        <end position="2262"/>
    </location>
</feature>
<dbReference type="Pfam" id="PF05923">
    <property type="entry name" value="APC_r"/>
    <property type="match status" value="6"/>
</dbReference>
<feature type="region of interest" description="Disordered" evidence="1">
    <location>
        <begin position="2601"/>
        <end position="2647"/>
    </location>
</feature>
<feature type="compositionally biased region" description="Basic and acidic residues" evidence="1">
    <location>
        <begin position="2005"/>
        <end position="2016"/>
    </location>
</feature>
<dbReference type="PANTHER" id="PTHR12607:SF12">
    <property type="entry name" value="APC-LIKE, ISOFORM A-RELATED"/>
    <property type="match status" value="1"/>
</dbReference>
<feature type="region of interest" description="Disordered" evidence="1">
    <location>
        <begin position="1942"/>
        <end position="2108"/>
    </location>
</feature>
<keyword evidence="3" id="KW-1185">Reference proteome</keyword>
<feature type="compositionally biased region" description="Low complexity" evidence="1">
    <location>
        <begin position="1533"/>
        <end position="1542"/>
    </location>
</feature>
<name>A0A2J7PWY4_9NEOP</name>
<dbReference type="STRING" id="105785.A0A2J7PWY4"/>
<feature type="region of interest" description="Disordered" evidence="1">
    <location>
        <begin position="2795"/>
        <end position="2832"/>
    </location>
</feature>
<accession>A0A2J7PWY4</accession>
<dbReference type="GO" id="GO:0016477">
    <property type="term" value="P:cell migration"/>
    <property type="evidence" value="ECO:0007669"/>
    <property type="project" value="TreeGrafter"/>
</dbReference>
<feature type="region of interest" description="Disordered" evidence="1">
    <location>
        <begin position="507"/>
        <end position="544"/>
    </location>
</feature>
<feature type="region of interest" description="Disordered" evidence="1">
    <location>
        <begin position="1436"/>
        <end position="1462"/>
    </location>
</feature>
<dbReference type="GO" id="GO:0001708">
    <property type="term" value="P:cell fate specification"/>
    <property type="evidence" value="ECO:0007669"/>
    <property type="project" value="TreeGrafter"/>
</dbReference>
<feature type="region of interest" description="Disordered" evidence="1">
    <location>
        <begin position="1013"/>
        <end position="1074"/>
    </location>
</feature>
<feature type="compositionally biased region" description="Basic and acidic residues" evidence="1">
    <location>
        <begin position="1038"/>
        <end position="1052"/>
    </location>
</feature>
<dbReference type="GO" id="GO:0007389">
    <property type="term" value="P:pattern specification process"/>
    <property type="evidence" value="ECO:0007669"/>
    <property type="project" value="TreeGrafter"/>
</dbReference>
<evidence type="ECO:0000313" key="2">
    <source>
        <dbReference type="EMBL" id="PNF20851.1"/>
    </source>
</evidence>
<feature type="compositionally biased region" description="Low complexity" evidence="1">
    <location>
        <begin position="2391"/>
        <end position="2405"/>
    </location>
</feature>
<gene>
    <name evidence="2" type="ORF">B7P43_G11829</name>
</gene>
<feature type="compositionally biased region" description="Basic and acidic residues" evidence="1">
    <location>
        <begin position="902"/>
        <end position="912"/>
    </location>
</feature>
<feature type="compositionally biased region" description="Polar residues" evidence="1">
    <location>
        <begin position="2796"/>
        <end position="2807"/>
    </location>
</feature>